<proteinExistence type="predicted"/>
<protein>
    <submittedName>
        <fullName evidence="2">Uncharacterized protein</fullName>
    </submittedName>
</protein>
<evidence type="ECO:0000256" key="1">
    <source>
        <dbReference type="SAM" id="Phobius"/>
    </source>
</evidence>
<dbReference type="EMBL" id="LT981265">
    <property type="protein sequence ID" value="SPC34208.1"/>
    <property type="molecule type" value="Genomic_DNA"/>
</dbReference>
<feature type="transmembrane region" description="Helical" evidence="1">
    <location>
        <begin position="12"/>
        <end position="35"/>
    </location>
</feature>
<dbReference type="KEGG" id="ncv:NCAV_1031"/>
<reference evidence="3" key="1">
    <citation type="submission" date="2018-01" db="EMBL/GenBank/DDBJ databases">
        <authorList>
            <person name="Kerou L M."/>
        </authorList>
    </citation>
    <scope>NUCLEOTIDE SEQUENCE [LARGE SCALE GENOMIC DNA]</scope>
    <source>
        <strain evidence="3">SCU2</strain>
    </source>
</reference>
<dbReference type="Proteomes" id="UP000236248">
    <property type="component" value="Chromosome NCAV"/>
</dbReference>
<keyword evidence="1" id="KW-0472">Membrane</keyword>
<accession>A0A2K5ARD4</accession>
<organism evidence="2 3">
    <name type="scientific">Candidatus Nitrosocaldus cavascurensis</name>
    <dbReference type="NCBI Taxonomy" id="2058097"/>
    <lineage>
        <taxon>Archaea</taxon>
        <taxon>Nitrososphaerota</taxon>
        <taxon>Nitrososphaeria</taxon>
        <taxon>Candidatus Nitrosocaldales</taxon>
        <taxon>Candidatus Nitrosocaldaceae</taxon>
        <taxon>Candidatus Nitrosocaldus</taxon>
    </lineage>
</organism>
<keyword evidence="1" id="KW-1133">Transmembrane helix</keyword>
<keyword evidence="1" id="KW-0812">Transmembrane</keyword>
<keyword evidence="3" id="KW-1185">Reference proteome</keyword>
<evidence type="ECO:0000313" key="3">
    <source>
        <dbReference type="Proteomes" id="UP000236248"/>
    </source>
</evidence>
<sequence>MGMIGSISNKKYILLYAGAIATLVISASLIFNAIAGPKLEYARLEISRYDMNIIWSSDRNDPSNIIRCPLPQEEEKRLGFVTLTLDDLNKVPKLKQAIDDVEASLEDAIKRGYREYSAMVDREGNVIENKPWRYYYWIKDENGCYNDMWHTLGLLQEQPVVGGTAVATLTEDEYKAIKSMIYNAYRTQYTQEELNRLAELYKGFRPSDPSVNATPTDLLESQMVTKDYADMSSAYLGFFTALIKVDGKYYGIAISTLNK</sequence>
<evidence type="ECO:0000313" key="2">
    <source>
        <dbReference type="EMBL" id="SPC34208.1"/>
    </source>
</evidence>
<name>A0A2K5ARD4_9ARCH</name>
<dbReference type="AlphaFoldDB" id="A0A2K5ARD4"/>
<gene>
    <name evidence="2" type="ORF">NCAV_1031</name>
</gene>